<keyword evidence="1" id="KW-0732">Signal</keyword>
<organism evidence="2">
    <name type="scientific">Cotesia chilonis</name>
    <dbReference type="NCBI Taxonomy" id="89804"/>
    <lineage>
        <taxon>Eukaryota</taxon>
        <taxon>Metazoa</taxon>
        <taxon>Ecdysozoa</taxon>
        <taxon>Arthropoda</taxon>
        <taxon>Hexapoda</taxon>
        <taxon>Insecta</taxon>
        <taxon>Pterygota</taxon>
        <taxon>Neoptera</taxon>
        <taxon>Endopterygota</taxon>
        <taxon>Hymenoptera</taxon>
        <taxon>Apocrita</taxon>
        <taxon>Ichneumonoidea</taxon>
        <taxon>Braconidae</taxon>
        <taxon>Microgastrinae</taxon>
        <taxon>Cotesia</taxon>
    </lineage>
</organism>
<sequence>MTSHFTRKLLISIVVTTYLISAVEACWSKCPDYISKYKQNVPRKKVISHLSDSLKLNQLALIGTRHSASQGKKFYTQELTISQQLNYGVRVLDSAIWSWTNVFYLYGYSSHFMPFDKFLGQVNSFLTANPREFVMVLMREEWTPAKDVTKSNCEVVQYYRNLVVGRRIVTNWSLEDTIGQHRGKILLAGLDSAFSKCDFDVTNNCQVQRTSIPFGSISELEDKWIDVQRFHDQIYQRNTGSCFVNFLADFADANTWKLAVRGYHTKRNGCEAPLNVRMASYFSTPHHALVIVMADYVTQDLIDSVLSTNFKGSSFYTNYTDNS</sequence>
<dbReference type="PANTHER" id="PTHR13593">
    <property type="match status" value="1"/>
</dbReference>
<dbReference type="PANTHER" id="PTHR13593:SF113">
    <property type="entry name" value="SI:DKEY-266F7.9"/>
    <property type="match status" value="1"/>
</dbReference>
<dbReference type="GO" id="GO:0006629">
    <property type="term" value="P:lipid metabolic process"/>
    <property type="evidence" value="ECO:0007669"/>
    <property type="project" value="InterPro"/>
</dbReference>
<dbReference type="Gene3D" id="3.20.20.190">
    <property type="entry name" value="Phosphatidylinositol (PI) phosphodiesterase"/>
    <property type="match status" value="1"/>
</dbReference>
<proteinExistence type="evidence at transcript level"/>
<dbReference type="InterPro" id="IPR017946">
    <property type="entry name" value="PLC-like_Pdiesterase_TIM-brl"/>
</dbReference>
<dbReference type="CDD" id="cd08557">
    <property type="entry name" value="PI-PLCc_bacteria_like"/>
    <property type="match status" value="1"/>
</dbReference>
<evidence type="ECO:0000256" key="1">
    <source>
        <dbReference type="SAM" id="SignalP"/>
    </source>
</evidence>
<evidence type="ECO:0000313" key="2">
    <source>
        <dbReference type="EMBL" id="APD15619.1"/>
    </source>
</evidence>
<feature type="signal peptide" evidence="1">
    <location>
        <begin position="1"/>
        <end position="25"/>
    </location>
</feature>
<dbReference type="Pfam" id="PF26146">
    <property type="entry name" value="PI-PLC_X"/>
    <property type="match status" value="1"/>
</dbReference>
<name>A0A1J0M5G7_9HYME</name>
<dbReference type="GO" id="GO:0008081">
    <property type="term" value="F:phosphoric diester hydrolase activity"/>
    <property type="evidence" value="ECO:0007669"/>
    <property type="project" value="InterPro"/>
</dbReference>
<accession>A0A1J0M5G7</accession>
<dbReference type="InterPro" id="IPR051057">
    <property type="entry name" value="PI-PLC_domain"/>
</dbReference>
<reference evidence="2" key="1">
    <citation type="submission" date="2016-01" db="EMBL/GenBank/DDBJ databases">
        <title>The venom composition of the polydnavirus (PDV)-carrying endoparasitoid Cotesia chilonis (Hymenoptera: Braconidae) revealed by combining transcriptomic analysis and proteomic approach.</title>
        <authorList>
            <person name="Teng Z."/>
        </authorList>
    </citation>
    <scope>NUCLEOTIDE SEQUENCE</scope>
    <source>
        <strain evidence="2">Cc-Ven8</strain>
        <tissue evidence="2">Venom gland</tissue>
    </source>
</reference>
<protein>
    <submittedName>
        <fullName evidence="2">Phosphatidylinositol-specific phospholipase C</fullName>
    </submittedName>
</protein>
<dbReference type="AlphaFoldDB" id="A0A1J0M5G7"/>
<dbReference type="SUPFAM" id="SSF51695">
    <property type="entry name" value="PLC-like phosphodiesterases"/>
    <property type="match status" value="1"/>
</dbReference>
<dbReference type="EMBL" id="KU663625">
    <property type="protein sequence ID" value="APD15619.1"/>
    <property type="molecule type" value="mRNA"/>
</dbReference>
<feature type="chain" id="PRO_5009614665" evidence="1">
    <location>
        <begin position="26"/>
        <end position="323"/>
    </location>
</feature>